<dbReference type="Gene3D" id="3.40.50.920">
    <property type="match status" value="1"/>
</dbReference>
<evidence type="ECO:0000259" key="13">
    <source>
        <dbReference type="PROSITE" id="PS50968"/>
    </source>
</evidence>
<dbReference type="SMART" id="SM00861">
    <property type="entry name" value="Transket_pyr"/>
    <property type="match status" value="1"/>
</dbReference>
<dbReference type="SUPFAM" id="SSF52922">
    <property type="entry name" value="TK C-terminal domain-like"/>
    <property type="match status" value="1"/>
</dbReference>
<keyword evidence="7 11" id="KW-0560">Oxidoreductase</keyword>
<dbReference type="InterPro" id="IPR011053">
    <property type="entry name" value="Single_hybrid_motif"/>
</dbReference>
<comment type="caution">
    <text evidence="14">The sequence shown here is derived from an EMBL/GenBank/DDBJ whole genome shotgun (WGS) entry which is preliminary data.</text>
</comment>
<dbReference type="CDD" id="cd07036">
    <property type="entry name" value="TPP_PYR_E1-PDHc-beta_like"/>
    <property type="match status" value="1"/>
</dbReference>
<feature type="region of interest" description="Disordered" evidence="12">
    <location>
        <begin position="89"/>
        <end position="164"/>
    </location>
</feature>
<reference evidence="14 15" key="1">
    <citation type="submission" date="2019-06" db="EMBL/GenBank/DDBJ databases">
        <authorList>
            <person name="Jiang L."/>
        </authorList>
    </citation>
    <scope>NUCLEOTIDE SEQUENCE [LARGE SCALE GENOMIC DNA]</scope>
    <source>
        <strain evidence="14 15">YIM 48858</strain>
    </source>
</reference>
<evidence type="ECO:0000256" key="4">
    <source>
        <dbReference type="ARBA" id="ARBA00012281"/>
    </source>
</evidence>
<proteinExistence type="predicted"/>
<dbReference type="GO" id="GO:0006086">
    <property type="term" value="P:pyruvate decarboxylation to acetyl-CoA"/>
    <property type="evidence" value="ECO:0007669"/>
    <property type="project" value="InterPro"/>
</dbReference>
<dbReference type="PANTHER" id="PTHR11624">
    <property type="entry name" value="DEHYDROGENASE RELATED"/>
    <property type="match status" value="1"/>
</dbReference>
<protein>
    <recommendedName>
        <fullName evidence="5 11">Pyruvate dehydrogenase E1 component subunit beta</fullName>
        <ecNumber evidence="4 11">1.2.4.1</ecNumber>
    </recommendedName>
</protein>
<dbReference type="RefSeq" id="WP_139080717.1">
    <property type="nucleotide sequence ID" value="NZ_VDFV01000004.1"/>
</dbReference>
<dbReference type="Pfam" id="PF02780">
    <property type="entry name" value="Transketolase_C"/>
    <property type="match status" value="1"/>
</dbReference>
<organism evidence="14 15">
    <name type="scientific">Rubellimicrobium roseum</name>
    <dbReference type="NCBI Taxonomy" id="687525"/>
    <lineage>
        <taxon>Bacteria</taxon>
        <taxon>Pseudomonadati</taxon>
        <taxon>Pseudomonadota</taxon>
        <taxon>Alphaproteobacteria</taxon>
        <taxon>Rhodobacterales</taxon>
        <taxon>Roseobacteraceae</taxon>
        <taxon>Rubellimicrobium</taxon>
    </lineage>
</organism>
<dbReference type="InterPro" id="IPR003016">
    <property type="entry name" value="2-oxoA_DH_lipoyl-BS"/>
</dbReference>
<dbReference type="Gene3D" id="2.40.50.100">
    <property type="match status" value="1"/>
</dbReference>
<dbReference type="SUPFAM" id="SSF51230">
    <property type="entry name" value="Single hybrid motif"/>
    <property type="match status" value="1"/>
</dbReference>
<feature type="domain" description="Lipoyl-binding" evidence="13">
    <location>
        <begin position="2"/>
        <end position="78"/>
    </location>
</feature>
<evidence type="ECO:0000256" key="10">
    <source>
        <dbReference type="ARBA" id="ARBA00025211"/>
    </source>
</evidence>
<keyword evidence="15" id="KW-1185">Reference proteome</keyword>
<comment type="catalytic activity">
    <reaction evidence="11">
        <text>N(6)-[(R)-lipoyl]-L-lysyl-[protein] + pyruvate + H(+) = N(6)-[(R)-S(8)-acetyldihydrolipoyl]-L-lysyl-[protein] + CO2</text>
        <dbReference type="Rhea" id="RHEA:19189"/>
        <dbReference type="Rhea" id="RHEA-COMP:10474"/>
        <dbReference type="Rhea" id="RHEA-COMP:10478"/>
        <dbReference type="ChEBI" id="CHEBI:15361"/>
        <dbReference type="ChEBI" id="CHEBI:15378"/>
        <dbReference type="ChEBI" id="CHEBI:16526"/>
        <dbReference type="ChEBI" id="CHEBI:83099"/>
        <dbReference type="ChEBI" id="CHEBI:83111"/>
        <dbReference type="EC" id="1.2.4.1"/>
    </reaction>
</comment>
<dbReference type="Pfam" id="PF02779">
    <property type="entry name" value="Transket_pyr"/>
    <property type="match status" value="1"/>
</dbReference>
<dbReference type="InterPro" id="IPR000089">
    <property type="entry name" value="Biotin_lipoyl"/>
</dbReference>
<comment type="function">
    <text evidence="11">The pyruvate dehydrogenase complex catalyzes the overall conversion of pyruvate to acetyl-CoA and CO2.</text>
</comment>
<keyword evidence="6" id="KW-0450">Lipoyl</keyword>
<evidence type="ECO:0000256" key="8">
    <source>
        <dbReference type="ARBA" id="ARBA00023052"/>
    </source>
</evidence>
<evidence type="ECO:0000256" key="5">
    <source>
        <dbReference type="ARBA" id="ARBA00016138"/>
    </source>
</evidence>
<dbReference type="SUPFAM" id="SSF52518">
    <property type="entry name" value="Thiamin diphosphate-binding fold (THDP-binding)"/>
    <property type="match status" value="1"/>
</dbReference>
<evidence type="ECO:0000313" key="15">
    <source>
        <dbReference type="Proteomes" id="UP000305709"/>
    </source>
</evidence>
<dbReference type="FunFam" id="3.40.50.920:FF:000001">
    <property type="entry name" value="Pyruvate dehydrogenase E1 beta subunit"/>
    <property type="match status" value="1"/>
</dbReference>
<dbReference type="OrthoDB" id="9780894at2"/>
<evidence type="ECO:0000256" key="11">
    <source>
        <dbReference type="RuleBase" id="RU364074"/>
    </source>
</evidence>
<dbReference type="AlphaFoldDB" id="A0A5C4NF40"/>
<evidence type="ECO:0000256" key="7">
    <source>
        <dbReference type="ARBA" id="ARBA00023002"/>
    </source>
</evidence>
<evidence type="ECO:0000313" key="14">
    <source>
        <dbReference type="EMBL" id="TNC73394.1"/>
    </source>
</evidence>
<dbReference type="Proteomes" id="UP000305709">
    <property type="component" value="Unassembled WGS sequence"/>
</dbReference>
<comment type="cofactor">
    <cofactor evidence="1">
        <name>(R)-lipoate</name>
        <dbReference type="ChEBI" id="CHEBI:83088"/>
    </cofactor>
</comment>
<dbReference type="CDD" id="cd06849">
    <property type="entry name" value="lipoyl_domain"/>
    <property type="match status" value="1"/>
</dbReference>
<dbReference type="InterPro" id="IPR027110">
    <property type="entry name" value="PDHB_mito-type"/>
</dbReference>
<dbReference type="NCBIfam" id="NF008854">
    <property type="entry name" value="PRK11892.1"/>
    <property type="match status" value="1"/>
</dbReference>
<comment type="cofactor">
    <cofactor evidence="2 11">
        <name>thiamine diphosphate</name>
        <dbReference type="ChEBI" id="CHEBI:58937"/>
    </cofactor>
</comment>
<comment type="function">
    <text evidence="10">The pyruvate dehydrogenase complex catalyzes the overall conversion of pyruvate to acetyl-CoA and CO(2). It contains multiple copies of three enzymatic components: pyruvate dehydrogenase (E1), dihydrolipoamide acetyltransferase (E2) and lipoamide dehydrogenase (E3).</text>
</comment>
<name>A0A5C4NF40_9RHOB</name>
<dbReference type="Gene3D" id="3.40.50.970">
    <property type="match status" value="1"/>
</dbReference>
<dbReference type="InterPro" id="IPR033248">
    <property type="entry name" value="Transketolase_C"/>
</dbReference>
<evidence type="ECO:0000256" key="2">
    <source>
        <dbReference type="ARBA" id="ARBA00001964"/>
    </source>
</evidence>
<comment type="subunit">
    <text evidence="3">Heterodimer of an alpha and a beta chain.</text>
</comment>
<dbReference type="PANTHER" id="PTHR11624:SF96">
    <property type="entry name" value="PYRUVATE DEHYDROGENASE E1 COMPONENT SUBUNIT BETA, MITOCHONDRIAL"/>
    <property type="match status" value="1"/>
</dbReference>
<dbReference type="PROSITE" id="PS50968">
    <property type="entry name" value="BIOTINYL_LIPOYL"/>
    <property type="match status" value="1"/>
</dbReference>
<feature type="compositionally biased region" description="Low complexity" evidence="12">
    <location>
        <begin position="129"/>
        <end position="144"/>
    </location>
</feature>
<gene>
    <name evidence="14" type="ORF">FHG71_06015</name>
</gene>
<dbReference type="EMBL" id="VDFV01000004">
    <property type="protein sequence ID" value="TNC73394.1"/>
    <property type="molecule type" value="Genomic_DNA"/>
</dbReference>
<evidence type="ECO:0000256" key="12">
    <source>
        <dbReference type="SAM" id="MobiDB-lite"/>
    </source>
</evidence>
<dbReference type="InterPro" id="IPR005475">
    <property type="entry name" value="Transketolase-like_Pyr-bd"/>
</dbReference>
<keyword evidence="8 11" id="KW-0786">Thiamine pyrophosphate</keyword>
<dbReference type="FunFam" id="3.40.50.970:FF:000001">
    <property type="entry name" value="Pyruvate dehydrogenase E1 beta subunit"/>
    <property type="match status" value="1"/>
</dbReference>
<dbReference type="Pfam" id="PF00364">
    <property type="entry name" value="Biotin_lipoyl"/>
    <property type="match status" value="1"/>
</dbReference>
<dbReference type="NCBIfam" id="NF006667">
    <property type="entry name" value="PRK09212.1"/>
    <property type="match status" value="1"/>
</dbReference>
<sequence>MATNILMPALSPTMEEGTLARWLKKEGDAVKSGDILAEIETDKATMEFEAVDEGVLGRILVAEGTEGVKVNAPIAVLLADGESADAAPAGGGLGNASPEDGANLAQAPTAGTPGTGDSPTTVEKKMPNSSAEAPVPATPVSPVAQGPSGQWSAEQLSDVPAGTATKTMTVREALREAMSEEMRRDETVFLMGEEVGEYQGAYKISQGMLDEFGARRVIDTPITEHGFAGIAVGAAFGGLKPIVEFMTFNFAMQAMDHLINSAAKTLYMSGGQMGCPIVFRGPNGAAARVAAQHSQDFAAWFMQVPGLRVVMPYSASDAKGLMKTAIRDPNPVIFLENEILYGRSFEVPDLEDFTIPFGKAKVERVGQHVTLVSFGIGMTYALQAAEELAKEGIEAEVINLRSLRPMDLPTVIESVKKTNRCVTIEEGWPQGSVGSYIGSQIMQQAFDHLDAPVISLTGKDVPMPYAANLEKLALVTVPEVIEAVRHVTYR</sequence>
<evidence type="ECO:0000256" key="3">
    <source>
        <dbReference type="ARBA" id="ARBA00011870"/>
    </source>
</evidence>
<dbReference type="EC" id="1.2.4.1" evidence="4 11"/>
<dbReference type="InterPro" id="IPR009014">
    <property type="entry name" value="Transketo_C/PFOR_II"/>
</dbReference>
<dbReference type="PROSITE" id="PS00189">
    <property type="entry name" value="LIPOYL"/>
    <property type="match status" value="1"/>
</dbReference>
<evidence type="ECO:0000256" key="9">
    <source>
        <dbReference type="ARBA" id="ARBA00023317"/>
    </source>
</evidence>
<accession>A0A5C4NF40</accession>
<dbReference type="GO" id="GO:0004739">
    <property type="term" value="F:pyruvate dehydrogenase (acetyl-transferring) activity"/>
    <property type="evidence" value="ECO:0007669"/>
    <property type="project" value="UniProtKB-UniRule"/>
</dbReference>
<evidence type="ECO:0000256" key="1">
    <source>
        <dbReference type="ARBA" id="ARBA00001938"/>
    </source>
</evidence>
<keyword evidence="9 11" id="KW-0670">Pyruvate</keyword>
<dbReference type="InterPro" id="IPR029061">
    <property type="entry name" value="THDP-binding"/>
</dbReference>
<evidence type="ECO:0000256" key="6">
    <source>
        <dbReference type="ARBA" id="ARBA00022823"/>
    </source>
</evidence>
<dbReference type="FunFam" id="2.40.50.100:FF:000010">
    <property type="entry name" value="Acetyltransferase component of pyruvate dehydrogenase complex"/>
    <property type="match status" value="1"/>
</dbReference>